<feature type="active site" description="Proton acceptor" evidence="9">
    <location>
        <position position="166"/>
    </location>
</feature>
<dbReference type="RefSeq" id="WP_123807140.1">
    <property type="nucleotide sequence ID" value="NZ_RKRK01000002.1"/>
</dbReference>
<comment type="function">
    <text evidence="9">Involved in the gluconeogenesis. Catalyzes stereospecifically the conversion of dihydroxyacetone phosphate (DHAP) to D-glyceraldehyde-3-phosphate (G3P).</text>
</comment>
<proteinExistence type="inferred from homology"/>
<dbReference type="InterPro" id="IPR013785">
    <property type="entry name" value="Aldolase_TIM"/>
</dbReference>
<dbReference type="GO" id="GO:0006096">
    <property type="term" value="P:glycolytic process"/>
    <property type="evidence" value="ECO:0007669"/>
    <property type="project" value="UniProtKB-UniRule"/>
</dbReference>
<name>A0A3N5BLQ0_9BACL</name>
<dbReference type="PROSITE" id="PS51440">
    <property type="entry name" value="TIM_2"/>
    <property type="match status" value="1"/>
</dbReference>
<dbReference type="PANTHER" id="PTHR21139:SF42">
    <property type="entry name" value="TRIOSEPHOSPHATE ISOMERASE"/>
    <property type="match status" value="1"/>
</dbReference>
<feature type="binding site" evidence="9">
    <location>
        <begin position="9"/>
        <end position="11"/>
    </location>
    <ligand>
        <name>substrate</name>
    </ligand>
</feature>
<evidence type="ECO:0000256" key="8">
    <source>
        <dbReference type="ARBA" id="ARBA00023235"/>
    </source>
</evidence>
<gene>
    <name evidence="9" type="primary">tpiA</name>
    <name evidence="11" type="ORF">EDD62_0119</name>
</gene>
<keyword evidence="7 9" id="KW-0324">Glycolysis</keyword>
<evidence type="ECO:0000256" key="3">
    <source>
        <dbReference type="ARBA" id="ARBA00011940"/>
    </source>
</evidence>
<keyword evidence="12" id="KW-1185">Reference proteome</keyword>
<dbReference type="PANTHER" id="PTHR21139">
    <property type="entry name" value="TRIOSEPHOSPHATE ISOMERASE"/>
    <property type="match status" value="1"/>
</dbReference>
<feature type="active site" description="Electrophile" evidence="9">
    <location>
        <position position="94"/>
    </location>
</feature>
<dbReference type="CDD" id="cd00311">
    <property type="entry name" value="TIM"/>
    <property type="match status" value="1"/>
</dbReference>
<keyword evidence="5 9" id="KW-0312">Gluconeogenesis</keyword>
<dbReference type="Pfam" id="PF00121">
    <property type="entry name" value="TIM"/>
    <property type="match status" value="1"/>
</dbReference>
<keyword evidence="8 9" id="KW-0413">Isomerase</keyword>
<comment type="similarity">
    <text evidence="2 9 10">Belongs to the triosephosphate isomerase family.</text>
</comment>
<dbReference type="SUPFAM" id="SSF51351">
    <property type="entry name" value="Triosephosphate isomerase (TIM)"/>
    <property type="match status" value="1"/>
</dbReference>
<dbReference type="UniPathway" id="UPA00109">
    <property type="reaction ID" value="UER00189"/>
</dbReference>
<comment type="catalytic activity">
    <reaction evidence="9 10">
        <text>D-glyceraldehyde 3-phosphate = dihydroxyacetone phosphate</text>
        <dbReference type="Rhea" id="RHEA:18585"/>
        <dbReference type="ChEBI" id="CHEBI:57642"/>
        <dbReference type="ChEBI" id="CHEBI:59776"/>
        <dbReference type="EC" id="5.3.1.1"/>
    </reaction>
</comment>
<dbReference type="AlphaFoldDB" id="A0A3N5BLQ0"/>
<evidence type="ECO:0000256" key="9">
    <source>
        <dbReference type="HAMAP-Rule" id="MF_00147"/>
    </source>
</evidence>
<comment type="pathway">
    <text evidence="1 9 10">Carbohydrate degradation; glycolysis; D-glyceraldehyde 3-phosphate from glycerone phosphate: step 1/1.</text>
</comment>
<evidence type="ECO:0000313" key="11">
    <source>
        <dbReference type="EMBL" id="RPF57499.1"/>
    </source>
</evidence>
<dbReference type="EMBL" id="RKRK01000002">
    <property type="protein sequence ID" value="RPF57499.1"/>
    <property type="molecule type" value="Genomic_DNA"/>
</dbReference>
<dbReference type="InterPro" id="IPR000652">
    <property type="entry name" value="Triosephosphate_isomerase"/>
</dbReference>
<evidence type="ECO:0000256" key="1">
    <source>
        <dbReference type="ARBA" id="ARBA00004680"/>
    </source>
</evidence>
<reference evidence="11 12" key="1">
    <citation type="submission" date="2018-11" db="EMBL/GenBank/DDBJ databases">
        <title>Genomic Encyclopedia of Type Strains, Phase IV (KMG-IV): sequencing the most valuable type-strain genomes for metagenomic binning, comparative biology and taxonomic classification.</title>
        <authorList>
            <person name="Goeker M."/>
        </authorList>
    </citation>
    <scope>NUCLEOTIDE SEQUENCE [LARGE SCALE GENOMIC DNA]</scope>
    <source>
        <strain evidence="11 12">DSM 29158</strain>
    </source>
</reference>
<dbReference type="GO" id="GO:0019563">
    <property type="term" value="P:glycerol catabolic process"/>
    <property type="evidence" value="ECO:0007669"/>
    <property type="project" value="TreeGrafter"/>
</dbReference>
<evidence type="ECO:0000256" key="4">
    <source>
        <dbReference type="ARBA" id="ARBA00019397"/>
    </source>
</evidence>
<dbReference type="InterPro" id="IPR035990">
    <property type="entry name" value="TIM_sf"/>
</dbReference>
<evidence type="ECO:0000256" key="2">
    <source>
        <dbReference type="ARBA" id="ARBA00007422"/>
    </source>
</evidence>
<dbReference type="GO" id="GO:0006094">
    <property type="term" value="P:gluconeogenesis"/>
    <property type="evidence" value="ECO:0007669"/>
    <property type="project" value="UniProtKB-UniRule"/>
</dbReference>
<feature type="binding site" evidence="9">
    <location>
        <position position="212"/>
    </location>
    <ligand>
        <name>substrate</name>
    </ligand>
</feature>
<accession>A0A3N5BLQ0</accession>
<feature type="binding site" evidence="9">
    <location>
        <begin position="233"/>
        <end position="234"/>
    </location>
    <ligand>
        <name>substrate</name>
    </ligand>
</feature>
<dbReference type="GO" id="GO:0046166">
    <property type="term" value="P:glyceraldehyde-3-phosphate biosynthetic process"/>
    <property type="evidence" value="ECO:0007669"/>
    <property type="project" value="TreeGrafter"/>
</dbReference>
<protein>
    <recommendedName>
        <fullName evidence="4 9">Triosephosphate isomerase</fullName>
        <shortName evidence="9">TIM</shortName>
        <shortName evidence="9">TPI</shortName>
        <ecNumber evidence="3 9">5.3.1.1</ecNumber>
    </recommendedName>
    <alternativeName>
        <fullName evidence="9">Triose-phosphate isomerase</fullName>
    </alternativeName>
</protein>
<dbReference type="NCBIfam" id="TIGR00419">
    <property type="entry name" value="tim"/>
    <property type="match status" value="1"/>
</dbReference>
<dbReference type="Gene3D" id="3.20.20.70">
    <property type="entry name" value="Aldolase class I"/>
    <property type="match status" value="1"/>
</dbReference>
<dbReference type="InterPro" id="IPR022896">
    <property type="entry name" value="TrioseP_Isoase_bac/euk"/>
</dbReference>
<dbReference type="GO" id="GO:0005829">
    <property type="term" value="C:cytosol"/>
    <property type="evidence" value="ECO:0007669"/>
    <property type="project" value="TreeGrafter"/>
</dbReference>
<dbReference type="Proteomes" id="UP000277108">
    <property type="component" value="Unassembled WGS sequence"/>
</dbReference>
<dbReference type="OrthoDB" id="9809429at2"/>
<dbReference type="InterPro" id="IPR020861">
    <property type="entry name" value="Triosephosphate_isomerase_AS"/>
</dbReference>
<comment type="caution">
    <text evidence="11">The sequence shown here is derived from an EMBL/GenBank/DDBJ whole genome shotgun (WGS) entry which is preliminary data.</text>
</comment>
<evidence type="ECO:0000256" key="5">
    <source>
        <dbReference type="ARBA" id="ARBA00022432"/>
    </source>
</evidence>
<evidence type="ECO:0000313" key="12">
    <source>
        <dbReference type="Proteomes" id="UP000277108"/>
    </source>
</evidence>
<keyword evidence="6 9" id="KW-0963">Cytoplasm</keyword>
<dbReference type="EC" id="5.3.1.1" evidence="3 9"/>
<comment type="subcellular location">
    <subcellularLocation>
        <location evidence="9 10">Cytoplasm</location>
    </subcellularLocation>
</comment>
<feature type="binding site" evidence="9">
    <location>
        <position position="172"/>
    </location>
    <ligand>
        <name>substrate</name>
    </ligand>
</feature>
<evidence type="ECO:0000256" key="6">
    <source>
        <dbReference type="ARBA" id="ARBA00022490"/>
    </source>
</evidence>
<organism evidence="11 12">
    <name type="scientific">Abyssicoccus albus</name>
    <dbReference type="NCBI Taxonomy" id="1817405"/>
    <lineage>
        <taxon>Bacteria</taxon>
        <taxon>Bacillati</taxon>
        <taxon>Bacillota</taxon>
        <taxon>Bacilli</taxon>
        <taxon>Bacillales</taxon>
        <taxon>Abyssicoccaceae</taxon>
    </lineage>
</organism>
<sequence>MRTPIIAGNWKMNKTVTEAREFMESLSTLPKSSDVEAVICAPFIHLTTLIDLAKDTPLVIGAENAHYENSGAFTGEVSPHALNDMGIEYVILGHSERREYFNETDELINKKVHAVYSNGMIPIVCVGESESEREANEQNNIVTEQVTKAMEGLTDEQAKSIVIAYEPIWAIGTGKSATENDAGEMATVIREHVQSIYNEQVASSVRIQYGGSVKPENIKQYMAQTDIDGALVGGASLKADSFVQLLEGAINE</sequence>
<evidence type="ECO:0000256" key="7">
    <source>
        <dbReference type="ARBA" id="ARBA00023152"/>
    </source>
</evidence>
<dbReference type="FunFam" id="3.20.20.70:FF:000016">
    <property type="entry name" value="Triosephosphate isomerase"/>
    <property type="match status" value="1"/>
</dbReference>
<comment type="pathway">
    <text evidence="9 10">Carbohydrate biosynthesis; gluconeogenesis.</text>
</comment>
<dbReference type="PROSITE" id="PS00171">
    <property type="entry name" value="TIM_1"/>
    <property type="match status" value="1"/>
</dbReference>
<evidence type="ECO:0000256" key="10">
    <source>
        <dbReference type="RuleBase" id="RU363013"/>
    </source>
</evidence>
<dbReference type="HAMAP" id="MF_00147_B">
    <property type="entry name" value="TIM_B"/>
    <property type="match status" value="1"/>
</dbReference>
<dbReference type="GO" id="GO:0004807">
    <property type="term" value="F:triose-phosphate isomerase activity"/>
    <property type="evidence" value="ECO:0007669"/>
    <property type="project" value="UniProtKB-UniRule"/>
</dbReference>
<dbReference type="UniPathway" id="UPA00138"/>
<comment type="subunit">
    <text evidence="9 10">Homodimer.</text>
</comment>